<dbReference type="AlphaFoldDB" id="A0A4Y2B1I6"/>
<reference evidence="1 2" key="1">
    <citation type="journal article" date="2019" name="Sci. Rep.">
        <title>Orb-weaving spider Araneus ventricosus genome elucidates the spidroin gene catalogue.</title>
        <authorList>
            <person name="Kono N."/>
            <person name="Nakamura H."/>
            <person name="Ohtoshi R."/>
            <person name="Moran D.A.P."/>
            <person name="Shinohara A."/>
            <person name="Yoshida Y."/>
            <person name="Fujiwara M."/>
            <person name="Mori M."/>
            <person name="Tomita M."/>
            <person name="Arakawa K."/>
        </authorList>
    </citation>
    <scope>NUCLEOTIDE SEQUENCE [LARGE SCALE GENOMIC DNA]</scope>
</reference>
<evidence type="ECO:0000313" key="2">
    <source>
        <dbReference type="Proteomes" id="UP000499080"/>
    </source>
</evidence>
<comment type="caution">
    <text evidence="1">The sequence shown here is derived from an EMBL/GenBank/DDBJ whole genome shotgun (WGS) entry which is preliminary data.</text>
</comment>
<evidence type="ECO:0000313" key="1">
    <source>
        <dbReference type="EMBL" id="GBL86010.1"/>
    </source>
</evidence>
<keyword evidence="2" id="KW-1185">Reference proteome</keyword>
<dbReference type="Proteomes" id="UP000499080">
    <property type="component" value="Unassembled WGS sequence"/>
</dbReference>
<protein>
    <submittedName>
        <fullName evidence="1">Uncharacterized protein</fullName>
    </submittedName>
</protein>
<name>A0A4Y2B1I6_ARAVE</name>
<proteinExistence type="predicted"/>
<sequence>MKSNLNVLCERSKNHVGGQSILEGISRSRRKDLHQSRMVIKCTENSGVDFFSFFSSRECWRYAPFYGRYSSMSQISSYRRLVLESGIECAESPSCSPDLNRMEIHWML</sequence>
<gene>
    <name evidence="1" type="ORF">AVEN_89070_1</name>
</gene>
<organism evidence="1 2">
    <name type="scientific">Araneus ventricosus</name>
    <name type="common">Orbweaver spider</name>
    <name type="synonym">Epeira ventricosa</name>
    <dbReference type="NCBI Taxonomy" id="182803"/>
    <lineage>
        <taxon>Eukaryota</taxon>
        <taxon>Metazoa</taxon>
        <taxon>Ecdysozoa</taxon>
        <taxon>Arthropoda</taxon>
        <taxon>Chelicerata</taxon>
        <taxon>Arachnida</taxon>
        <taxon>Araneae</taxon>
        <taxon>Araneomorphae</taxon>
        <taxon>Entelegynae</taxon>
        <taxon>Araneoidea</taxon>
        <taxon>Araneidae</taxon>
        <taxon>Araneus</taxon>
    </lineage>
</organism>
<accession>A0A4Y2B1I6</accession>
<dbReference type="EMBL" id="BGPR01000046">
    <property type="protein sequence ID" value="GBL86010.1"/>
    <property type="molecule type" value="Genomic_DNA"/>
</dbReference>